<dbReference type="AlphaFoldDB" id="X0UH05"/>
<evidence type="ECO:0000259" key="1">
    <source>
        <dbReference type="Pfam" id="PF12760"/>
    </source>
</evidence>
<dbReference type="Pfam" id="PF12760">
    <property type="entry name" value="Zn_ribbon_IS1595"/>
    <property type="match status" value="1"/>
</dbReference>
<sequence>MEFPTTMLDFMHQFPDDDACRAYIEKVRWPNGFVCSRCQGTNASYVASRRLRQCTACRYQVSVTAGTVFHATQTSLQ</sequence>
<protein>
    <recommendedName>
        <fullName evidence="1">Transposase zinc-ribbon domain-containing protein</fullName>
    </recommendedName>
</protein>
<dbReference type="EMBL" id="BARS01028853">
    <property type="protein sequence ID" value="GAF99692.1"/>
    <property type="molecule type" value="Genomic_DNA"/>
</dbReference>
<feature type="non-terminal residue" evidence="2">
    <location>
        <position position="77"/>
    </location>
</feature>
<dbReference type="InterPro" id="IPR024442">
    <property type="entry name" value="Transposase_Zn_ribbon"/>
</dbReference>
<accession>X0UH05</accession>
<organism evidence="2">
    <name type="scientific">marine sediment metagenome</name>
    <dbReference type="NCBI Taxonomy" id="412755"/>
    <lineage>
        <taxon>unclassified sequences</taxon>
        <taxon>metagenomes</taxon>
        <taxon>ecological metagenomes</taxon>
    </lineage>
</organism>
<proteinExistence type="predicted"/>
<gene>
    <name evidence="2" type="ORF">S01H1_45186</name>
</gene>
<name>X0UH05_9ZZZZ</name>
<evidence type="ECO:0000313" key="2">
    <source>
        <dbReference type="EMBL" id="GAF99692.1"/>
    </source>
</evidence>
<reference evidence="2" key="1">
    <citation type="journal article" date="2014" name="Front. Microbiol.">
        <title>High frequency of phylogenetically diverse reductive dehalogenase-homologous genes in deep subseafloor sedimentary metagenomes.</title>
        <authorList>
            <person name="Kawai M."/>
            <person name="Futagami T."/>
            <person name="Toyoda A."/>
            <person name="Takaki Y."/>
            <person name="Nishi S."/>
            <person name="Hori S."/>
            <person name="Arai W."/>
            <person name="Tsubouchi T."/>
            <person name="Morono Y."/>
            <person name="Uchiyama I."/>
            <person name="Ito T."/>
            <person name="Fujiyama A."/>
            <person name="Inagaki F."/>
            <person name="Takami H."/>
        </authorList>
    </citation>
    <scope>NUCLEOTIDE SEQUENCE</scope>
    <source>
        <strain evidence="2">Expedition CK06-06</strain>
    </source>
</reference>
<feature type="domain" description="Transposase zinc-ribbon" evidence="1">
    <location>
        <begin position="15"/>
        <end position="60"/>
    </location>
</feature>
<comment type="caution">
    <text evidence="2">The sequence shown here is derived from an EMBL/GenBank/DDBJ whole genome shotgun (WGS) entry which is preliminary data.</text>
</comment>